<evidence type="ECO:0008006" key="3">
    <source>
        <dbReference type="Google" id="ProtNLM"/>
    </source>
</evidence>
<evidence type="ECO:0000313" key="2">
    <source>
        <dbReference type="Proteomes" id="UP000002743"/>
    </source>
</evidence>
<name>C6XCV9_METGS</name>
<keyword evidence="2" id="KW-1185">Reference proteome</keyword>
<dbReference type="eggNOG" id="ENOG50300GG">
    <property type="taxonomic scope" value="Bacteria"/>
</dbReference>
<sequence length="184" mass="19757" precursor="true">MPNTRCSIKALSLTVGWQLGAGLMLGLVLLASHPAHAADALRPGLWETSIKLKLHNMPQIPDEQLQQLEMLGIQLPVGNQPMTVLQCLTPEQARLDKPIVPANDQGCVIRNYRHAGKQVNGDVVCSGSLQGTGKFSMQVQSDTAFTGQLTAQGNSNELGPIDQTTDFSGRWVQAACNADTPTFP</sequence>
<dbReference type="Pfam" id="PF12276">
    <property type="entry name" value="DUF3617"/>
    <property type="match status" value="1"/>
</dbReference>
<dbReference type="STRING" id="582744.Msip34_1137"/>
<evidence type="ECO:0000313" key="1">
    <source>
        <dbReference type="EMBL" id="ACT50384.1"/>
    </source>
</evidence>
<dbReference type="RefSeq" id="WP_015829892.1">
    <property type="nucleotide sequence ID" value="NC_012969.1"/>
</dbReference>
<dbReference type="InterPro" id="IPR022061">
    <property type="entry name" value="DUF3617"/>
</dbReference>
<gene>
    <name evidence="1" type="ordered locus">Msip34_1137</name>
</gene>
<dbReference type="Proteomes" id="UP000002743">
    <property type="component" value="Chromosome"/>
</dbReference>
<dbReference type="AlphaFoldDB" id="C6XCV9"/>
<dbReference type="HOGENOM" id="CLU_1592644_0_0_4"/>
<dbReference type="EMBL" id="CP001674">
    <property type="protein sequence ID" value="ACT50384.1"/>
    <property type="molecule type" value="Genomic_DNA"/>
</dbReference>
<proteinExistence type="predicted"/>
<reference evidence="2" key="1">
    <citation type="submission" date="2009-07" db="EMBL/GenBank/DDBJ databases">
        <title>Complete sequence of chromosome of Methylovorus sp. SIP3-4.</title>
        <authorList>
            <person name="Lucas S."/>
            <person name="Copeland A."/>
            <person name="Lapidus A."/>
            <person name="Glavina del Rio T."/>
            <person name="Tice H."/>
            <person name="Bruce D."/>
            <person name="Goodwin L."/>
            <person name="Pitluck S."/>
            <person name="Clum A."/>
            <person name="Larimer F."/>
            <person name="Land M."/>
            <person name="Hauser L."/>
            <person name="Kyrpides N."/>
            <person name="Mikhailova N."/>
            <person name="Kayluzhnaya M."/>
            <person name="Chistoserdova L."/>
        </authorList>
    </citation>
    <scope>NUCLEOTIDE SEQUENCE [LARGE SCALE GENOMIC DNA]</scope>
    <source>
        <strain evidence="2">SIP3-4</strain>
    </source>
</reference>
<reference evidence="1 2" key="2">
    <citation type="journal article" date="2011" name="J. Bacteriol.">
        <title>Genomes of three methylotrophs from a single niche uncover genetic and metabolic divergence of Methylophilaceae.</title>
        <authorList>
            <person name="Lapidus A."/>
            <person name="Clum A."/>
            <person name="Labutti K."/>
            <person name="Kaluzhnaya M.G."/>
            <person name="Lim S."/>
            <person name="Beck D.A."/>
            <person name="Glavina Del Rio T."/>
            <person name="Nolan M."/>
            <person name="Mavromatis K."/>
            <person name="Huntemann M."/>
            <person name="Lucas S."/>
            <person name="Lidstrom M.E."/>
            <person name="Ivanova N."/>
            <person name="Chistoserdova L."/>
        </authorList>
    </citation>
    <scope>NUCLEOTIDE SEQUENCE [LARGE SCALE GENOMIC DNA]</scope>
    <source>
        <strain evidence="1 2">SIP3-4</strain>
    </source>
</reference>
<organism evidence="1 2">
    <name type="scientific">Methylovorus glucosotrophus (strain SIP3-4)</name>
    <dbReference type="NCBI Taxonomy" id="582744"/>
    <lineage>
        <taxon>Bacteria</taxon>
        <taxon>Pseudomonadati</taxon>
        <taxon>Pseudomonadota</taxon>
        <taxon>Betaproteobacteria</taxon>
        <taxon>Nitrosomonadales</taxon>
        <taxon>Methylophilaceae</taxon>
        <taxon>Methylovorus</taxon>
    </lineage>
</organism>
<protein>
    <recommendedName>
        <fullName evidence="3">DUF3617 domain-containing protein</fullName>
    </recommendedName>
</protein>
<accession>C6XCV9</accession>
<dbReference type="KEGG" id="mei:Msip34_1137"/>